<proteinExistence type="predicted"/>
<dbReference type="InterPro" id="IPR050186">
    <property type="entry name" value="TPT_transporter"/>
</dbReference>
<feature type="transmembrane region" description="Helical" evidence="5">
    <location>
        <begin position="186"/>
        <end position="205"/>
    </location>
</feature>
<dbReference type="AlphaFoldDB" id="A0A1V9ZLJ5"/>
<feature type="transmembrane region" description="Helical" evidence="5">
    <location>
        <begin position="39"/>
        <end position="61"/>
    </location>
</feature>
<protein>
    <recommendedName>
        <fullName evidence="8">Sugar phosphate transporter domain-containing protein</fullName>
    </recommendedName>
</protein>
<evidence type="ECO:0000256" key="3">
    <source>
        <dbReference type="ARBA" id="ARBA00022989"/>
    </source>
</evidence>
<feature type="transmembrane region" description="Helical" evidence="5">
    <location>
        <begin position="6"/>
        <end position="27"/>
    </location>
</feature>
<evidence type="ECO:0000256" key="1">
    <source>
        <dbReference type="ARBA" id="ARBA00004141"/>
    </source>
</evidence>
<evidence type="ECO:0000256" key="5">
    <source>
        <dbReference type="SAM" id="Phobius"/>
    </source>
</evidence>
<gene>
    <name evidence="6" type="ORF">ACHHYP_07755</name>
</gene>
<dbReference type="OrthoDB" id="417037at2759"/>
<sequence length="334" mass="36361">MVGFRALAAALWPCAFYLLCSMSMNVLTKTILTTYAWRAVLSLAALQHIFTVSVLSLLHAIHVLRLDLCGITWAIAARRVGPLVLVQSANTVAAFVCMRLVNMPMYLVLRRLTTVKVMLMEIFVLHKTVPDCLKAALLVTAFGSILAGYHDTTSDTFGCALVLVQNCLTAGSLVLAKQAKLPPLTLVYLSSVIGGILLVPAAWLVERDLVVSFVRDLEQPAAFTALFIIMSSTCLLYQVAIQLCTARTSPLATSVTGNVKDLASTLAGFRLFADAAADRCHVLGVAVSFVGAYAFSYCKYHIAFTTPRGQSLGRPWREWLQPKPNVDTMKPKAY</sequence>
<comment type="subcellular location">
    <subcellularLocation>
        <location evidence="1">Membrane</location>
        <topology evidence="1">Multi-pass membrane protein</topology>
    </subcellularLocation>
</comment>
<name>A0A1V9ZLJ5_ACHHY</name>
<feature type="transmembrane region" description="Helical" evidence="5">
    <location>
        <begin position="221"/>
        <end position="240"/>
    </location>
</feature>
<evidence type="ECO:0000256" key="4">
    <source>
        <dbReference type="ARBA" id="ARBA00023136"/>
    </source>
</evidence>
<evidence type="ECO:0000256" key="2">
    <source>
        <dbReference type="ARBA" id="ARBA00022692"/>
    </source>
</evidence>
<dbReference type="PANTHER" id="PTHR11132">
    <property type="entry name" value="SOLUTE CARRIER FAMILY 35"/>
    <property type="match status" value="1"/>
</dbReference>
<evidence type="ECO:0000313" key="6">
    <source>
        <dbReference type="EMBL" id="OQR98865.1"/>
    </source>
</evidence>
<comment type="caution">
    <text evidence="6">The sequence shown here is derived from an EMBL/GenBank/DDBJ whole genome shotgun (WGS) entry which is preliminary data.</text>
</comment>
<evidence type="ECO:0000313" key="7">
    <source>
        <dbReference type="Proteomes" id="UP000243579"/>
    </source>
</evidence>
<dbReference type="STRING" id="1202772.A0A1V9ZLJ5"/>
<keyword evidence="2 5" id="KW-0812">Transmembrane</keyword>
<evidence type="ECO:0008006" key="8">
    <source>
        <dbReference type="Google" id="ProtNLM"/>
    </source>
</evidence>
<reference evidence="6 7" key="1">
    <citation type="journal article" date="2014" name="Genome Biol. Evol.">
        <title>The secreted proteins of Achlya hypogyna and Thraustotheca clavata identify the ancestral oomycete secretome and reveal gene acquisitions by horizontal gene transfer.</title>
        <authorList>
            <person name="Misner I."/>
            <person name="Blouin N."/>
            <person name="Leonard G."/>
            <person name="Richards T.A."/>
            <person name="Lane C.E."/>
        </authorList>
    </citation>
    <scope>NUCLEOTIDE SEQUENCE [LARGE SCALE GENOMIC DNA]</scope>
    <source>
        <strain evidence="6 7">ATCC 48635</strain>
    </source>
</reference>
<keyword evidence="3 5" id="KW-1133">Transmembrane helix</keyword>
<dbReference type="GO" id="GO:0016020">
    <property type="term" value="C:membrane"/>
    <property type="evidence" value="ECO:0007669"/>
    <property type="project" value="UniProtKB-SubCell"/>
</dbReference>
<feature type="transmembrane region" description="Helical" evidence="5">
    <location>
        <begin position="81"/>
        <end position="101"/>
    </location>
</feature>
<dbReference type="EMBL" id="JNBR01000078">
    <property type="protein sequence ID" value="OQR98865.1"/>
    <property type="molecule type" value="Genomic_DNA"/>
</dbReference>
<keyword evidence="7" id="KW-1185">Reference proteome</keyword>
<organism evidence="6 7">
    <name type="scientific">Achlya hypogyna</name>
    <name type="common">Oomycete</name>
    <name type="synonym">Protoachlya hypogyna</name>
    <dbReference type="NCBI Taxonomy" id="1202772"/>
    <lineage>
        <taxon>Eukaryota</taxon>
        <taxon>Sar</taxon>
        <taxon>Stramenopiles</taxon>
        <taxon>Oomycota</taxon>
        <taxon>Saprolegniomycetes</taxon>
        <taxon>Saprolegniales</taxon>
        <taxon>Achlyaceae</taxon>
        <taxon>Achlya</taxon>
    </lineage>
</organism>
<accession>A0A1V9ZLJ5</accession>
<keyword evidence="4 5" id="KW-0472">Membrane</keyword>
<dbReference type="Proteomes" id="UP000243579">
    <property type="component" value="Unassembled WGS sequence"/>
</dbReference>